<keyword evidence="2" id="KW-0472">Membrane</keyword>
<sequence>MSDSDQPPWKHPFTLFGVGISTLFIMAWYLRIQQRREEPICSPTKQWYSDPELYERYEEEPDWVKMAGNKQEEPETMKTKKTEESKEKFQE</sequence>
<evidence type="ECO:0000313" key="3">
    <source>
        <dbReference type="EnsemblMetazoa" id="XP_014244641.1"/>
    </source>
</evidence>
<feature type="region of interest" description="Disordered" evidence="1">
    <location>
        <begin position="64"/>
        <end position="91"/>
    </location>
</feature>
<feature type="transmembrane region" description="Helical" evidence="2">
    <location>
        <begin position="12"/>
        <end position="30"/>
    </location>
</feature>
<keyword evidence="2" id="KW-1133">Transmembrane helix</keyword>
<dbReference type="GeneID" id="106663913"/>
<keyword evidence="2" id="KW-0812">Transmembrane</keyword>
<dbReference type="Proteomes" id="UP000494040">
    <property type="component" value="Unassembled WGS sequence"/>
</dbReference>
<protein>
    <submittedName>
        <fullName evidence="3">Uncharacterized protein</fullName>
    </submittedName>
</protein>
<dbReference type="EnsemblMetazoa" id="XM_014389155.2">
    <property type="protein sequence ID" value="XP_014244641.1"/>
    <property type="gene ID" value="LOC106663913"/>
</dbReference>
<evidence type="ECO:0000256" key="1">
    <source>
        <dbReference type="SAM" id="MobiDB-lite"/>
    </source>
</evidence>
<organism evidence="3 4">
    <name type="scientific">Cimex lectularius</name>
    <name type="common">Bed bug</name>
    <name type="synonym">Acanthia lectularia</name>
    <dbReference type="NCBI Taxonomy" id="79782"/>
    <lineage>
        <taxon>Eukaryota</taxon>
        <taxon>Metazoa</taxon>
        <taxon>Ecdysozoa</taxon>
        <taxon>Arthropoda</taxon>
        <taxon>Hexapoda</taxon>
        <taxon>Insecta</taxon>
        <taxon>Pterygota</taxon>
        <taxon>Neoptera</taxon>
        <taxon>Paraneoptera</taxon>
        <taxon>Hemiptera</taxon>
        <taxon>Heteroptera</taxon>
        <taxon>Panheteroptera</taxon>
        <taxon>Cimicomorpha</taxon>
        <taxon>Cimicidae</taxon>
        <taxon>Cimex</taxon>
    </lineage>
</organism>
<dbReference type="RefSeq" id="XP_014244641.1">
    <property type="nucleotide sequence ID" value="XM_014389155.2"/>
</dbReference>
<reference evidence="3" key="1">
    <citation type="submission" date="2022-01" db="UniProtKB">
        <authorList>
            <consortium name="EnsemblMetazoa"/>
        </authorList>
    </citation>
    <scope>IDENTIFICATION</scope>
</reference>
<name>A0A8I6RJV8_CIMLE</name>
<dbReference type="AlphaFoldDB" id="A0A8I6RJV8"/>
<evidence type="ECO:0000313" key="4">
    <source>
        <dbReference type="Proteomes" id="UP000494040"/>
    </source>
</evidence>
<proteinExistence type="predicted"/>
<evidence type="ECO:0000256" key="2">
    <source>
        <dbReference type="SAM" id="Phobius"/>
    </source>
</evidence>
<accession>A0A8I6RJV8</accession>
<keyword evidence="4" id="KW-1185">Reference proteome</keyword>
<feature type="compositionally biased region" description="Basic and acidic residues" evidence="1">
    <location>
        <begin position="70"/>
        <end position="91"/>
    </location>
</feature>